<keyword evidence="6" id="KW-0227">DNA damage</keyword>
<accession>A0A6A4V7W6</accession>
<dbReference type="InterPro" id="IPR029425">
    <property type="entry name" value="MMS22L_N"/>
</dbReference>
<dbReference type="SUPFAM" id="SSF48371">
    <property type="entry name" value="ARM repeat"/>
    <property type="match status" value="1"/>
</dbReference>
<dbReference type="AlphaFoldDB" id="A0A6A4V7W6"/>
<evidence type="ECO:0000256" key="2">
    <source>
        <dbReference type="ARBA" id="ARBA00004286"/>
    </source>
</evidence>
<reference evidence="14 15" key="1">
    <citation type="submission" date="2019-07" db="EMBL/GenBank/DDBJ databases">
        <title>Draft genome assembly of a fouling barnacle, Amphibalanus amphitrite (Darwin, 1854): The first reference genome for Thecostraca.</title>
        <authorList>
            <person name="Kim W."/>
        </authorList>
    </citation>
    <scope>NUCLEOTIDE SEQUENCE [LARGE SCALE GENOMIC DNA]</scope>
    <source>
        <strain evidence="14">SNU_AA5</strain>
        <tissue evidence="14">Soma without cirri and trophi</tissue>
    </source>
</reference>
<protein>
    <recommendedName>
        <fullName evidence="4">Protein MMS22-like</fullName>
    </recommendedName>
    <alternativeName>
        <fullName evidence="10">Methyl methanesulfonate-sensitivity protein 22-like</fullName>
    </alternativeName>
</protein>
<dbReference type="Pfam" id="PF14911">
    <property type="entry name" value="MMS22L_C"/>
    <property type="match status" value="2"/>
</dbReference>
<dbReference type="PANTHER" id="PTHR28547:SF1">
    <property type="entry name" value="PROTEIN MMS22-LIKE"/>
    <property type="match status" value="1"/>
</dbReference>
<evidence type="ECO:0000256" key="8">
    <source>
        <dbReference type="ARBA" id="ARBA00023204"/>
    </source>
</evidence>
<organism evidence="14 15">
    <name type="scientific">Amphibalanus amphitrite</name>
    <name type="common">Striped barnacle</name>
    <name type="synonym">Balanus amphitrite</name>
    <dbReference type="NCBI Taxonomy" id="1232801"/>
    <lineage>
        <taxon>Eukaryota</taxon>
        <taxon>Metazoa</taxon>
        <taxon>Ecdysozoa</taxon>
        <taxon>Arthropoda</taxon>
        <taxon>Crustacea</taxon>
        <taxon>Multicrustacea</taxon>
        <taxon>Cirripedia</taxon>
        <taxon>Thoracica</taxon>
        <taxon>Thoracicalcarea</taxon>
        <taxon>Balanomorpha</taxon>
        <taxon>Balanoidea</taxon>
        <taxon>Balanidae</taxon>
        <taxon>Amphibalaninae</taxon>
        <taxon>Amphibalanus</taxon>
    </lineage>
</organism>
<keyword evidence="9" id="KW-0539">Nucleus</keyword>
<evidence type="ECO:0000256" key="5">
    <source>
        <dbReference type="ARBA" id="ARBA00022454"/>
    </source>
</evidence>
<dbReference type="GO" id="GO:0031297">
    <property type="term" value="P:replication fork processing"/>
    <property type="evidence" value="ECO:0007669"/>
    <property type="project" value="InterPro"/>
</dbReference>
<evidence type="ECO:0000256" key="9">
    <source>
        <dbReference type="ARBA" id="ARBA00023242"/>
    </source>
</evidence>
<evidence type="ECO:0000256" key="4">
    <source>
        <dbReference type="ARBA" id="ARBA00021061"/>
    </source>
</evidence>
<evidence type="ECO:0000256" key="11">
    <source>
        <dbReference type="SAM" id="MobiDB-lite"/>
    </source>
</evidence>
<proteinExistence type="inferred from homology"/>
<evidence type="ECO:0000313" key="15">
    <source>
        <dbReference type="Proteomes" id="UP000440578"/>
    </source>
</evidence>
<evidence type="ECO:0000256" key="7">
    <source>
        <dbReference type="ARBA" id="ARBA00022853"/>
    </source>
</evidence>
<dbReference type="InterPro" id="IPR016024">
    <property type="entry name" value="ARM-type_fold"/>
</dbReference>
<comment type="subcellular location">
    <subcellularLocation>
        <location evidence="2">Chromosome</location>
    </subcellularLocation>
    <subcellularLocation>
        <location evidence="1">Nucleus</location>
    </subcellularLocation>
</comment>
<dbReference type="OrthoDB" id="6346273at2759"/>
<keyword evidence="8" id="KW-0234">DNA repair</keyword>
<dbReference type="GO" id="GO:0043596">
    <property type="term" value="C:nuclear replication fork"/>
    <property type="evidence" value="ECO:0007669"/>
    <property type="project" value="TreeGrafter"/>
</dbReference>
<comment type="caution">
    <text evidence="14">The sequence shown here is derived from an EMBL/GenBank/DDBJ whole genome shotgun (WGS) entry which is preliminary data.</text>
</comment>
<dbReference type="EMBL" id="VIIS01002228">
    <property type="protein sequence ID" value="KAF0286798.1"/>
    <property type="molecule type" value="Genomic_DNA"/>
</dbReference>
<keyword evidence="5" id="KW-0158">Chromosome</keyword>
<evidence type="ECO:0000259" key="13">
    <source>
        <dbReference type="Pfam" id="PF14911"/>
    </source>
</evidence>
<keyword evidence="7" id="KW-0156">Chromatin regulator</keyword>
<dbReference type="InterPro" id="IPR029424">
    <property type="entry name" value="MMS22L_C"/>
</dbReference>
<feature type="domain" description="MMS22-like C-terminal" evidence="13">
    <location>
        <begin position="831"/>
        <end position="950"/>
    </location>
</feature>
<feature type="domain" description="MMS22-like C-terminal" evidence="13">
    <location>
        <begin position="978"/>
        <end position="1088"/>
    </location>
</feature>
<feature type="domain" description="Protein MMS22-like N-terminal" evidence="12">
    <location>
        <begin position="254"/>
        <end position="677"/>
    </location>
</feature>
<dbReference type="InterPro" id="IPR042320">
    <property type="entry name" value="MMS22-like"/>
</dbReference>
<dbReference type="PANTHER" id="PTHR28547">
    <property type="entry name" value="PROTEIN MMS22-LIKE"/>
    <property type="match status" value="1"/>
</dbReference>
<sequence>MSSDEHGLSTTWTECNLYSAGSSPSASPPGSPLIGSLGGRKQEKARNHARRAPAQEGQEAVLTCPGRALLRGGAVRQQLSLETAQPAICLPLNECQELEHLLLSMAQASYTLEVECAAVACSNSRNERQEFYSIRQKATNKMRALINYIDQRGALTDDGWRQEVEVGLHRLHRRVGYVAPPGPADELCHDPTLVSRAHQLFHLRLDLRVLSVSALARLSDLSDQPPPRDSPGGPTVPWLSAVPGRHRWRRAAHALAWELAVLAHNKMRETPLAELADTCAFSCGCEKGAWLALRRLLGPGGRSAATGPGGPAGLWAELEPLFARILSPPPPSPEATLADEFPLMETEWSEAPLFLTWLMSSLSDVFRYDDQDTFKPDLTCDRNTSLLLSLVWAAAGAAETEDPAGGERRLRCVLALCGRLTELWGATPALTNALWEVVVRRLVRPQPPGPVSVLQMTSTVPRSGRRWWESVSEPPPPEDSFGQYLLLLPAQLAAGADCWRQLRGRVLLRLHAKRAVQLAAAGLRTACTLFLTLIHLVPDDVQLVDKFISFLSQVSESSAHEILVCRAYFAAAHLLLESGRDVGAVAAAAAAQADRELRAAADARPFSPALVAAYWEECSELVRASPRLDKSEYQLVTSGWRAYLGCCGPSELARGLSVLLQLAGKLLGNIQQLQPMAHIVDTEVVTRKEQYSQLTERLRLMAPLLHTLALSASPPPELAQLAATLTLVPGAGCELHHFTADTVTPSVCAAYVTELLAAAPERLAAGRDGLVRLWLRCWAGGADLAELGPMTAAVARREPALVPAGPPADPATARQFTERLARLAEQSKEGRERVNAIFSDLAFIDAYLRGPRAASPGLSHLFLVFGLVVKHLINVLELRKVVSIIQRLLLPPAVYNSEKALAPPMRNALARSIPLFLTGIARADYATEKSYRRFVKDTLVHYMYRFPSDSHPLLAAQCLSALVSADRGGHLTPLVARRTASPLLELLLSLEEPRAKRAATDLLKLLCRSQADGVRPVLSSAVERLLDRQLAFHSGRVFQLLEVLAVLAPALTRDLLPTLEHHVRRTELRRGVGEDRILRNGLARVQRRLAAVGEIIAPLADNGC</sequence>
<comment type="similarity">
    <text evidence="3">Belongs to the MMS22 family. MMS22L subfamily.</text>
</comment>
<dbReference type="GO" id="GO:0000724">
    <property type="term" value="P:double-strand break repair via homologous recombination"/>
    <property type="evidence" value="ECO:0007669"/>
    <property type="project" value="InterPro"/>
</dbReference>
<dbReference type="Proteomes" id="UP000440578">
    <property type="component" value="Unassembled WGS sequence"/>
</dbReference>
<dbReference type="GO" id="GO:0006325">
    <property type="term" value="P:chromatin organization"/>
    <property type="evidence" value="ECO:0007669"/>
    <property type="project" value="UniProtKB-KW"/>
</dbReference>
<evidence type="ECO:0000256" key="1">
    <source>
        <dbReference type="ARBA" id="ARBA00004123"/>
    </source>
</evidence>
<evidence type="ECO:0000313" key="14">
    <source>
        <dbReference type="EMBL" id="KAF0286798.1"/>
    </source>
</evidence>
<name>A0A6A4V7W6_AMPAM</name>
<evidence type="ECO:0000256" key="10">
    <source>
        <dbReference type="ARBA" id="ARBA00033326"/>
    </source>
</evidence>
<evidence type="ECO:0000256" key="6">
    <source>
        <dbReference type="ARBA" id="ARBA00022763"/>
    </source>
</evidence>
<feature type="region of interest" description="Disordered" evidence="11">
    <location>
        <begin position="19"/>
        <end position="58"/>
    </location>
</feature>
<keyword evidence="15" id="KW-1185">Reference proteome</keyword>
<evidence type="ECO:0000259" key="12">
    <source>
        <dbReference type="Pfam" id="PF14910"/>
    </source>
</evidence>
<gene>
    <name evidence="14" type="primary">mms22l</name>
    <name evidence="14" type="ORF">FJT64_014734</name>
</gene>
<evidence type="ECO:0000256" key="3">
    <source>
        <dbReference type="ARBA" id="ARBA00006585"/>
    </source>
</evidence>
<dbReference type="Pfam" id="PF14910">
    <property type="entry name" value="MMS22L_N"/>
    <property type="match status" value="1"/>
</dbReference>